<dbReference type="InterPro" id="IPR019282">
    <property type="entry name" value="Glycoamylase-like_cons_dom"/>
</dbReference>
<protein>
    <recommendedName>
        <fullName evidence="1">Glycoamylase-like domain-containing protein</fullName>
    </recommendedName>
</protein>
<dbReference type="GeneID" id="90609294"/>
<dbReference type="EMBL" id="NIZW01000010">
    <property type="protein sequence ID" value="PHQ34698.1"/>
    <property type="molecule type" value="Genomic_DNA"/>
</dbReference>
<evidence type="ECO:0000259" key="1">
    <source>
        <dbReference type="Pfam" id="PF10091"/>
    </source>
</evidence>
<accession>A0A2G1W6Q8</accession>
<evidence type="ECO:0000313" key="3">
    <source>
        <dbReference type="Proteomes" id="UP000225740"/>
    </source>
</evidence>
<dbReference type="Gene3D" id="1.50.10.140">
    <property type="match status" value="1"/>
</dbReference>
<feature type="domain" description="Glycoamylase-like" evidence="1">
    <location>
        <begin position="213"/>
        <end position="434"/>
    </location>
</feature>
<name>A0A2G1W6Q8_9BACT</name>
<gene>
    <name evidence="2" type="ORF">CEE69_14455</name>
</gene>
<dbReference type="RefSeq" id="WP_099261447.1">
    <property type="nucleotide sequence ID" value="NZ_NIZW01000010.1"/>
</dbReference>
<evidence type="ECO:0000313" key="2">
    <source>
        <dbReference type="EMBL" id="PHQ34698.1"/>
    </source>
</evidence>
<dbReference type="AlphaFoldDB" id="A0A2G1W6Q8"/>
<dbReference type="PIRSF" id="PIRSF028431">
    <property type="entry name" value="UCP028431"/>
    <property type="match status" value="1"/>
</dbReference>
<proteinExistence type="predicted"/>
<dbReference type="Pfam" id="PF10091">
    <property type="entry name" value="Glycoamylase"/>
    <property type="match status" value="1"/>
</dbReference>
<dbReference type="Proteomes" id="UP000225740">
    <property type="component" value="Unassembled WGS sequence"/>
</dbReference>
<dbReference type="InterPro" id="IPR016883">
    <property type="entry name" value="UCP028431"/>
</dbReference>
<dbReference type="OrthoDB" id="5937621at2"/>
<keyword evidence="3" id="KW-1185">Reference proteome</keyword>
<organism evidence="2 3">
    <name type="scientific">Rhodopirellula bahusiensis</name>
    <dbReference type="NCBI Taxonomy" id="2014065"/>
    <lineage>
        <taxon>Bacteria</taxon>
        <taxon>Pseudomonadati</taxon>
        <taxon>Planctomycetota</taxon>
        <taxon>Planctomycetia</taxon>
        <taxon>Pirellulales</taxon>
        <taxon>Pirellulaceae</taxon>
        <taxon>Rhodopirellula</taxon>
    </lineage>
</organism>
<sequence>MKRRLLLSAFAAAPLLAAHRLRGDGDFSIFSAGSQSAMEDLMMDENSYPFLEDLRRRCYRYFEDAADPQSGLIADRGHADGSSFSTYASSAACGFGLAAHGVAANNGWISKEEGASRVRTMLNFLVNDAEHERGLIYHFVDRITGQRALDSEASTIDTALLIAGAMHASQVFQDDRELVEMADTLYERVDWRWMLGDNGCLHMGWQPEIGRLPYQWDRFSELSILVLLAIGAPSSAIPPSCWTAWRRDTVLHHQGESFVSYPPLFVHQYPQAFFDFRGVVSPDGRNYWRNSQLAHLAQIEFQQSLADQSPKRFGHYGEDLWGLTSSDSSAGYRDWGGPYEDGQAQPDRGIDGTVVPSAAGGGLAIAPEQTMRTLQYQKNTFGDSVYGRYGFVNAFNPRRGWIGSDVIGIDTGITLLSASNLLEEGVWQPFMQHPAAQRAFRLAGFRPLAA</sequence>
<comment type="caution">
    <text evidence="2">The sequence shown here is derived from an EMBL/GenBank/DDBJ whole genome shotgun (WGS) entry which is preliminary data.</text>
</comment>
<reference evidence="2 3" key="1">
    <citation type="submission" date="2017-06" db="EMBL/GenBank/DDBJ databases">
        <title>Description of Rhodopirellula bahusiensis sp. nov.</title>
        <authorList>
            <person name="Kizina J."/>
            <person name="Harder J."/>
        </authorList>
    </citation>
    <scope>NUCLEOTIDE SEQUENCE [LARGE SCALE GENOMIC DNA]</scope>
    <source>
        <strain evidence="2 3">SWK21</strain>
    </source>
</reference>